<protein>
    <submittedName>
        <fullName evidence="1">Uncharacterized protein</fullName>
    </submittedName>
</protein>
<evidence type="ECO:0000313" key="1">
    <source>
        <dbReference type="EMBL" id="KRY33381.1"/>
    </source>
</evidence>
<name>A0A0V1B8R5_TRISP</name>
<organism evidence="1 2">
    <name type="scientific">Trichinella spiralis</name>
    <name type="common">Trichina worm</name>
    <dbReference type="NCBI Taxonomy" id="6334"/>
    <lineage>
        <taxon>Eukaryota</taxon>
        <taxon>Metazoa</taxon>
        <taxon>Ecdysozoa</taxon>
        <taxon>Nematoda</taxon>
        <taxon>Enoplea</taxon>
        <taxon>Dorylaimia</taxon>
        <taxon>Trichinellida</taxon>
        <taxon>Trichinellidae</taxon>
        <taxon>Trichinella</taxon>
    </lineage>
</organism>
<dbReference type="Proteomes" id="UP000054776">
    <property type="component" value="Unassembled WGS sequence"/>
</dbReference>
<proteinExistence type="predicted"/>
<keyword evidence="2" id="KW-1185">Reference proteome</keyword>
<evidence type="ECO:0000313" key="2">
    <source>
        <dbReference type="Proteomes" id="UP000054776"/>
    </source>
</evidence>
<sequence>MIIASNCERIIVKNTDSFDLLRILIQRSVAIMQINYSFTFFSYNLGTMRRTVQHLGSVKNTDSFDLLRILIQRSVAISNSLSTEAETANFYT</sequence>
<dbReference type="EMBL" id="JYDH01000083">
    <property type="protein sequence ID" value="KRY33381.1"/>
    <property type="molecule type" value="Genomic_DNA"/>
</dbReference>
<comment type="caution">
    <text evidence="1">The sequence shown here is derived from an EMBL/GenBank/DDBJ whole genome shotgun (WGS) entry which is preliminary data.</text>
</comment>
<dbReference type="InParanoid" id="A0A0V1B8R5"/>
<reference evidence="1 2" key="1">
    <citation type="submission" date="2015-01" db="EMBL/GenBank/DDBJ databases">
        <title>Evolution of Trichinella species and genotypes.</title>
        <authorList>
            <person name="Korhonen P.K."/>
            <person name="Edoardo P."/>
            <person name="Giuseppe L.R."/>
            <person name="Gasser R.B."/>
        </authorList>
    </citation>
    <scope>NUCLEOTIDE SEQUENCE [LARGE SCALE GENOMIC DNA]</scope>
    <source>
        <strain evidence="1">ISS3</strain>
    </source>
</reference>
<accession>A0A0V1B8R5</accession>
<gene>
    <name evidence="1" type="ORF">T01_935</name>
</gene>
<dbReference type="AlphaFoldDB" id="A0A0V1B8R5"/>